<dbReference type="STRING" id="897.B2D07_19195"/>
<name>S7TRC7_DESML</name>
<gene>
    <name evidence="3" type="ORF">dsmv_2540</name>
</gene>
<dbReference type="eggNOG" id="COG5345">
    <property type="taxonomic scope" value="Bacteria"/>
</dbReference>
<dbReference type="AlphaFoldDB" id="S7TRC7"/>
<feature type="compositionally biased region" description="Polar residues" evidence="1">
    <location>
        <begin position="96"/>
        <end position="105"/>
    </location>
</feature>
<dbReference type="Pfam" id="PF10095">
    <property type="entry name" value="DUF2333"/>
    <property type="match status" value="2"/>
</dbReference>
<dbReference type="OrthoDB" id="5498048at2"/>
<sequence>MDNLNNDGNGGEPVAGKKGGILASKRFILIVVITLILLWLVWTILGFLEDRSARKAAKPTVVATEETTAAPKVKTPGHLPPNNGKTVARDTRVAPSKSTTSTETQPPKVAVPTHAPVLDVGKGTAFVTACMEPLAYELNERFWGWRPNDILNVTDNVNNLQLGILEVTRRTSVVLAEHLSRTGSTDAYVPSLESAMNCFMINSRQYWFPTAESKYNEGLDEMKNYIRMLKNGEARFYRRVDNLVPLFRAFESMLGSCDENLVKNQGDLSTFKADDYFYYSKGVAHAMETILEATAEDFSDLIASIQGTDVLHHAITALGHAANMDPWIVFEGSPDGFIANHRSNMAAHISHARFYLGVLNSALTGNIQ</sequence>
<protein>
    <submittedName>
        <fullName evidence="3">Putative conserved protein UCP029693</fullName>
    </submittedName>
</protein>
<dbReference type="InterPro" id="IPR016936">
    <property type="entry name" value="UCP029693"/>
</dbReference>
<feature type="region of interest" description="Disordered" evidence="1">
    <location>
        <begin position="65"/>
        <end position="109"/>
    </location>
</feature>
<evidence type="ECO:0000256" key="1">
    <source>
        <dbReference type="SAM" id="MobiDB-lite"/>
    </source>
</evidence>
<organism evidence="3 4">
    <name type="scientific">Desulfococcus multivorans DSM 2059</name>
    <dbReference type="NCBI Taxonomy" id="1121405"/>
    <lineage>
        <taxon>Bacteria</taxon>
        <taxon>Pseudomonadati</taxon>
        <taxon>Thermodesulfobacteriota</taxon>
        <taxon>Desulfobacteria</taxon>
        <taxon>Desulfobacterales</taxon>
        <taxon>Desulfococcaceae</taxon>
        <taxon>Desulfococcus</taxon>
    </lineage>
</organism>
<keyword evidence="2" id="KW-0812">Transmembrane</keyword>
<feature type="compositionally biased region" description="Low complexity" evidence="1">
    <location>
        <begin position="65"/>
        <end position="74"/>
    </location>
</feature>
<evidence type="ECO:0000256" key="2">
    <source>
        <dbReference type="SAM" id="Phobius"/>
    </source>
</evidence>
<reference evidence="3 4" key="1">
    <citation type="journal article" date="2013" name="Genome Announc.">
        <title>Draft genome sequences for three mercury-methylating, sulfate-reducing bacteria.</title>
        <authorList>
            <person name="Brown S.D."/>
            <person name="Hurt R.A.Jr."/>
            <person name="Gilmour C.C."/>
            <person name="Elias D.A."/>
        </authorList>
    </citation>
    <scope>NUCLEOTIDE SEQUENCE [LARGE SCALE GENOMIC DNA]</scope>
    <source>
        <strain evidence="3 4">DSM 2059</strain>
    </source>
</reference>
<keyword evidence="2" id="KW-1133">Transmembrane helix</keyword>
<evidence type="ECO:0000313" key="3">
    <source>
        <dbReference type="EMBL" id="EPR39692.1"/>
    </source>
</evidence>
<keyword evidence="2" id="KW-0472">Membrane</keyword>
<dbReference type="RefSeq" id="WP_020877297.1">
    <property type="nucleotide sequence ID" value="NZ_ATHJ01000088.1"/>
</dbReference>
<comment type="caution">
    <text evidence="3">The sequence shown here is derived from an EMBL/GenBank/DDBJ whole genome shotgun (WGS) entry which is preliminary data.</text>
</comment>
<feature type="transmembrane region" description="Helical" evidence="2">
    <location>
        <begin position="27"/>
        <end position="48"/>
    </location>
</feature>
<dbReference type="Proteomes" id="UP000014977">
    <property type="component" value="Unassembled WGS sequence"/>
</dbReference>
<accession>S7TRC7</accession>
<evidence type="ECO:0000313" key="4">
    <source>
        <dbReference type="Proteomes" id="UP000014977"/>
    </source>
</evidence>
<proteinExistence type="predicted"/>
<keyword evidence="4" id="KW-1185">Reference proteome</keyword>
<dbReference type="EMBL" id="ATHJ01000088">
    <property type="protein sequence ID" value="EPR39692.1"/>
    <property type="molecule type" value="Genomic_DNA"/>
</dbReference>